<sequence length="92" mass="10349">MHSIEHLAITLSPPLEITIVRLPSRSWRLEGVEEESCCRRRHWGSRVATGRRGAHVEHLRTSPTASHLCFVRTAPRVFALRCPSVPCLDPGT</sequence>
<protein>
    <submittedName>
        <fullName evidence="1">Uncharacterized protein</fullName>
    </submittedName>
</protein>
<dbReference type="HOGENOM" id="CLU_2416846_0_0_1"/>
<dbReference type="AlphaFoldDB" id="A0A0E0B8U3"/>
<evidence type="ECO:0000313" key="1">
    <source>
        <dbReference type="EnsemblPlants" id="OGLUM10G05210.1"/>
    </source>
</evidence>
<name>A0A0E0B8U3_9ORYZ</name>
<evidence type="ECO:0000313" key="2">
    <source>
        <dbReference type="Proteomes" id="UP000026961"/>
    </source>
</evidence>
<proteinExistence type="predicted"/>
<dbReference type="EnsemblPlants" id="OGLUM10G05210.1">
    <property type="protein sequence ID" value="OGLUM10G05210.1"/>
    <property type="gene ID" value="OGLUM10G05210"/>
</dbReference>
<reference evidence="1" key="2">
    <citation type="submission" date="2018-05" db="EMBL/GenBank/DDBJ databases">
        <title>OgluRS3 (Oryza glumaepatula Reference Sequence Version 3).</title>
        <authorList>
            <person name="Zhang J."/>
            <person name="Kudrna D."/>
            <person name="Lee S."/>
            <person name="Talag J."/>
            <person name="Welchert J."/>
            <person name="Wing R.A."/>
        </authorList>
    </citation>
    <scope>NUCLEOTIDE SEQUENCE [LARGE SCALE GENOMIC DNA]</scope>
</reference>
<keyword evidence="2" id="KW-1185">Reference proteome</keyword>
<accession>A0A0E0B8U3</accession>
<dbReference type="Gramene" id="OGLUM10G05210.1">
    <property type="protein sequence ID" value="OGLUM10G05210.1"/>
    <property type="gene ID" value="OGLUM10G05210"/>
</dbReference>
<reference evidence="1" key="1">
    <citation type="submission" date="2015-04" db="UniProtKB">
        <authorList>
            <consortium name="EnsemblPlants"/>
        </authorList>
    </citation>
    <scope>IDENTIFICATION</scope>
</reference>
<dbReference type="Proteomes" id="UP000026961">
    <property type="component" value="Chromosome 10"/>
</dbReference>
<organism evidence="1">
    <name type="scientific">Oryza glumipatula</name>
    <dbReference type="NCBI Taxonomy" id="40148"/>
    <lineage>
        <taxon>Eukaryota</taxon>
        <taxon>Viridiplantae</taxon>
        <taxon>Streptophyta</taxon>
        <taxon>Embryophyta</taxon>
        <taxon>Tracheophyta</taxon>
        <taxon>Spermatophyta</taxon>
        <taxon>Magnoliopsida</taxon>
        <taxon>Liliopsida</taxon>
        <taxon>Poales</taxon>
        <taxon>Poaceae</taxon>
        <taxon>BOP clade</taxon>
        <taxon>Oryzoideae</taxon>
        <taxon>Oryzeae</taxon>
        <taxon>Oryzinae</taxon>
        <taxon>Oryza</taxon>
    </lineage>
</organism>